<keyword evidence="1" id="KW-0812">Transmembrane</keyword>
<dbReference type="EMBL" id="LR798278">
    <property type="protein sequence ID" value="CAB5220078.1"/>
    <property type="molecule type" value="Genomic_DNA"/>
</dbReference>
<reference evidence="2" key="1">
    <citation type="submission" date="2020-05" db="EMBL/GenBank/DDBJ databases">
        <authorList>
            <person name="Chiriac C."/>
            <person name="Salcher M."/>
            <person name="Ghai R."/>
            <person name="Kavagutti S V."/>
        </authorList>
    </citation>
    <scope>NUCLEOTIDE SEQUENCE</scope>
</reference>
<name>A0A6J7WTE5_9CAUD</name>
<evidence type="ECO:0000313" key="2">
    <source>
        <dbReference type="EMBL" id="CAB5220078.1"/>
    </source>
</evidence>
<feature type="transmembrane region" description="Helical" evidence="1">
    <location>
        <begin position="6"/>
        <end position="24"/>
    </location>
</feature>
<keyword evidence="1" id="KW-1133">Transmembrane helix</keyword>
<protein>
    <submittedName>
        <fullName evidence="2">Uncharacterized protein</fullName>
    </submittedName>
</protein>
<gene>
    <name evidence="2" type="ORF">UFOVP239_46</name>
</gene>
<proteinExistence type="predicted"/>
<sequence>MNFLPFIFYGWIILSWLTHIFVCLAAGKWGFLIAGALVFPIAMIHGTGVWLGAW</sequence>
<feature type="transmembrane region" description="Helical" evidence="1">
    <location>
        <begin position="31"/>
        <end position="53"/>
    </location>
</feature>
<keyword evidence="1" id="KW-0472">Membrane</keyword>
<organism evidence="2">
    <name type="scientific">uncultured Caudovirales phage</name>
    <dbReference type="NCBI Taxonomy" id="2100421"/>
    <lineage>
        <taxon>Viruses</taxon>
        <taxon>Duplodnaviria</taxon>
        <taxon>Heunggongvirae</taxon>
        <taxon>Uroviricota</taxon>
        <taxon>Caudoviricetes</taxon>
        <taxon>Peduoviridae</taxon>
        <taxon>Maltschvirus</taxon>
        <taxon>Maltschvirus maltsch</taxon>
    </lineage>
</organism>
<accession>A0A6J7WTE5</accession>
<evidence type="ECO:0000256" key="1">
    <source>
        <dbReference type="SAM" id="Phobius"/>
    </source>
</evidence>